<feature type="coiled-coil region" evidence="1">
    <location>
        <begin position="329"/>
        <end position="389"/>
    </location>
</feature>
<dbReference type="PANTHER" id="PTHR41259:SF1">
    <property type="entry name" value="DOUBLE-STRAND BREAK REPAIR RAD50 ATPASE, PUTATIVE-RELATED"/>
    <property type="match status" value="1"/>
</dbReference>
<evidence type="ECO:0000256" key="1">
    <source>
        <dbReference type="SAM" id="Coils"/>
    </source>
</evidence>
<comment type="caution">
    <text evidence="3">The sequence shown here is derived from an EMBL/GenBank/DDBJ whole genome shotgun (WGS) entry which is preliminary data.</text>
</comment>
<dbReference type="eggNOG" id="COG0419">
    <property type="taxonomic scope" value="Bacteria"/>
</dbReference>
<dbReference type="InterPro" id="IPR038729">
    <property type="entry name" value="Rad50/SbcC_AAA"/>
</dbReference>
<protein>
    <recommendedName>
        <fullName evidence="2">Rad50/SbcC-type AAA domain-containing protein</fullName>
    </recommendedName>
</protein>
<dbReference type="GO" id="GO:0016887">
    <property type="term" value="F:ATP hydrolysis activity"/>
    <property type="evidence" value="ECO:0007669"/>
    <property type="project" value="InterPro"/>
</dbReference>
<dbReference type="Pfam" id="PF13476">
    <property type="entry name" value="AAA_23"/>
    <property type="match status" value="1"/>
</dbReference>
<feature type="coiled-coil region" evidence="1">
    <location>
        <begin position="622"/>
        <end position="678"/>
    </location>
</feature>
<gene>
    <name evidence="3" type="ORF">SCNU_03927</name>
</gene>
<organism evidence="3 4">
    <name type="scientific">Gordonia neofelifaecis NRRL B-59395</name>
    <dbReference type="NCBI Taxonomy" id="644548"/>
    <lineage>
        <taxon>Bacteria</taxon>
        <taxon>Bacillati</taxon>
        <taxon>Actinomycetota</taxon>
        <taxon>Actinomycetes</taxon>
        <taxon>Mycobacteriales</taxon>
        <taxon>Gordoniaceae</taxon>
        <taxon>Gordonia</taxon>
    </lineage>
</organism>
<evidence type="ECO:0000313" key="4">
    <source>
        <dbReference type="Proteomes" id="UP000035065"/>
    </source>
</evidence>
<dbReference type="Proteomes" id="UP000035065">
    <property type="component" value="Unassembled WGS sequence"/>
</dbReference>
<evidence type="ECO:0000259" key="2">
    <source>
        <dbReference type="Pfam" id="PF13476"/>
    </source>
</evidence>
<keyword evidence="1" id="KW-0175">Coiled coil</keyword>
<dbReference type="EMBL" id="AEUD01000002">
    <property type="protein sequence ID" value="EGD56670.1"/>
    <property type="molecule type" value="Genomic_DNA"/>
</dbReference>
<sequence length="861" mass="92514">MRVENFRGVAAREVAFAESGVTVIEGDNEAGKSSMMEAFDLLLTTQSSSKSKNVRAVQPSGRDVGTEVSAEISCGPWRFEYFKRFNRQPETALTIIEPVREQLAGREAHERVEQILADSLDKTLFGALRLLQSADPRLGDLANSSALSQALDRAAGEAESDGGESAQTQELVAAVTAEYKKYFTIAQGRPTGELAAAREAASRSASAVAERREILARAQDAADRLPRVAEAIRQLLADEQTGNVEVQTTTAALAEAEAVREQTTAACAVADNRQLVHQVAVDAVRMRERSRAQLQALRESTKRNEHAVAEARGRARSAADRAAEMAPQIAEAVKRHHDLREALRAAEAAAVVASDRARLARLETSLSEIARLQRELAAARSAAEQISVTGDDVRAASTLDRDITAACARLDAVAATVAVSRSGTGEVLVGGDPVDGEVEVAAAALTVVEVPGAARIEIRPGADSEALAGELAALRERETDLLRRCEVERLSDVAPAAARRAEALRQVQELERSLSRELGGAGADDLERQRLDLVGRLPEELPDAGERVDPAELRTDERRASDRVTELERMRDALLAAVNEQELRATTLEESGARIAADLRTLDLELSEAAAAASDEVLAGRVDSAASELDAARSSLAKLVQRLEQLDLTGLREKAAQAEAAQDRLRARLAEEKRLQTELSTKLEVCRSDGRLDELAESVAEDDAAQARLRRVSERAAGARALYETLQRKRNESRARYVDPFTRRLEELAAPVFGDDVSFHIDDDFVITTRTLDGVTVDVDALSGGAKEQLGLLARLACATLVDAADGVPLILDDALGYTDPTRLASMAQVLGTSGGDAQIIVLTCTPDRYREVAGAKLIAV</sequence>
<dbReference type="InterPro" id="IPR027417">
    <property type="entry name" value="P-loop_NTPase"/>
</dbReference>
<dbReference type="GO" id="GO:0006302">
    <property type="term" value="P:double-strand break repair"/>
    <property type="evidence" value="ECO:0007669"/>
    <property type="project" value="InterPro"/>
</dbReference>
<evidence type="ECO:0000313" key="3">
    <source>
        <dbReference type="EMBL" id="EGD56670.1"/>
    </source>
</evidence>
<feature type="domain" description="Rad50/SbcC-type AAA" evidence="2">
    <location>
        <begin position="2"/>
        <end position="55"/>
    </location>
</feature>
<dbReference type="SUPFAM" id="SSF52540">
    <property type="entry name" value="P-loop containing nucleoside triphosphate hydrolases"/>
    <property type="match status" value="1"/>
</dbReference>
<name>F1YFN8_9ACTN</name>
<dbReference type="AlphaFoldDB" id="F1YFN8"/>
<dbReference type="PANTHER" id="PTHR41259">
    <property type="entry name" value="DOUBLE-STRAND BREAK REPAIR RAD50 ATPASE, PUTATIVE-RELATED"/>
    <property type="match status" value="1"/>
</dbReference>
<keyword evidence="4" id="KW-1185">Reference proteome</keyword>
<dbReference type="STRING" id="644548.SCNU_03927"/>
<proteinExistence type="predicted"/>
<reference evidence="3 4" key="1">
    <citation type="journal article" date="2011" name="J. Bacteriol.">
        <title>Draft Genome Sequence of Gordonia neofelifaecis NRRL B-59395, a Cholesterol-Degrading Actinomycete.</title>
        <authorList>
            <person name="Ge F."/>
            <person name="Li W."/>
            <person name="Chen G."/>
            <person name="Liu Y."/>
            <person name="Zhang G."/>
            <person name="Yong B."/>
            <person name="Wang Q."/>
            <person name="Wang N."/>
            <person name="Huang Z."/>
            <person name="Li W."/>
            <person name="Wang J."/>
            <person name="Wu C."/>
            <person name="Xie Q."/>
            <person name="Liu G."/>
        </authorList>
    </citation>
    <scope>NUCLEOTIDE SEQUENCE [LARGE SCALE GENOMIC DNA]</scope>
    <source>
        <strain evidence="3 4">NRRL B-59395</strain>
    </source>
</reference>
<dbReference type="Gene3D" id="3.40.50.300">
    <property type="entry name" value="P-loop containing nucleotide triphosphate hydrolases"/>
    <property type="match status" value="2"/>
</dbReference>
<accession>F1YFN8</accession>